<dbReference type="RefSeq" id="WP_092685162.1">
    <property type="nucleotide sequence ID" value="NZ_FNMZ01000012.1"/>
</dbReference>
<feature type="domain" description="HTH tetR-type" evidence="3">
    <location>
        <begin position="4"/>
        <end position="64"/>
    </location>
</feature>
<dbReference type="Pfam" id="PF17940">
    <property type="entry name" value="TetR_C_31"/>
    <property type="match status" value="1"/>
</dbReference>
<keyword evidence="5" id="KW-1185">Reference proteome</keyword>
<dbReference type="InterPro" id="IPR041583">
    <property type="entry name" value="TetR_C_31"/>
</dbReference>
<evidence type="ECO:0000313" key="5">
    <source>
        <dbReference type="Proteomes" id="UP000199118"/>
    </source>
</evidence>
<gene>
    <name evidence="4" type="ORF">SAMN05444336_11241</name>
</gene>
<dbReference type="Gene3D" id="1.10.357.10">
    <property type="entry name" value="Tetracycline Repressor, domain 2"/>
    <property type="match status" value="1"/>
</dbReference>
<evidence type="ECO:0000256" key="2">
    <source>
        <dbReference type="PROSITE-ProRule" id="PRU00335"/>
    </source>
</evidence>
<dbReference type="OrthoDB" id="7506349at2"/>
<evidence type="ECO:0000259" key="3">
    <source>
        <dbReference type="PROSITE" id="PS50977"/>
    </source>
</evidence>
<organism evidence="4 5">
    <name type="scientific">Albimonas donghaensis</name>
    <dbReference type="NCBI Taxonomy" id="356660"/>
    <lineage>
        <taxon>Bacteria</taxon>
        <taxon>Pseudomonadati</taxon>
        <taxon>Pseudomonadota</taxon>
        <taxon>Alphaproteobacteria</taxon>
        <taxon>Rhodobacterales</taxon>
        <taxon>Paracoccaceae</taxon>
        <taxon>Albimonas</taxon>
    </lineage>
</organism>
<dbReference type="Proteomes" id="UP000199118">
    <property type="component" value="Unassembled WGS sequence"/>
</dbReference>
<feature type="DNA-binding region" description="H-T-H motif" evidence="2">
    <location>
        <begin position="27"/>
        <end position="46"/>
    </location>
</feature>
<reference evidence="4 5" key="1">
    <citation type="submission" date="2016-10" db="EMBL/GenBank/DDBJ databases">
        <authorList>
            <person name="de Groot N.N."/>
        </authorList>
    </citation>
    <scope>NUCLEOTIDE SEQUENCE [LARGE SCALE GENOMIC DNA]</scope>
    <source>
        <strain evidence="4 5">DSM 17890</strain>
    </source>
</reference>
<dbReference type="InterPro" id="IPR009057">
    <property type="entry name" value="Homeodomain-like_sf"/>
</dbReference>
<sequence>MARTDRKDAILDAAIGLIATLGLEGTTHRAVDRAAGLPQGSTSYHFPRKTGLILAAAARLEGHLSEDCDAMQAEFARRVAESGMDAAIAYVGEELAGYADASRTLFLARMELTLAAARHAEFEGLGARLTEAARRPIAFFLKLISGGREDAPVETCAGLIDGIALAYATGQGPRPDAAQMATVFRALL</sequence>
<dbReference type="PROSITE" id="PS50977">
    <property type="entry name" value="HTH_TETR_2"/>
    <property type="match status" value="1"/>
</dbReference>
<keyword evidence="1 2" id="KW-0238">DNA-binding</keyword>
<protein>
    <submittedName>
        <fullName evidence="4">Transcriptional regulator, TetR family</fullName>
    </submittedName>
</protein>
<dbReference type="InterPro" id="IPR001647">
    <property type="entry name" value="HTH_TetR"/>
</dbReference>
<accession>A0A1H3FBL5</accession>
<proteinExistence type="predicted"/>
<dbReference type="EMBL" id="FNMZ01000012">
    <property type="protein sequence ID" value="SDX88310.1"/>
    <property type="molecule type" value="Genomic_DNA"/>
</dbReference>
<name>A0A1H3FBL5_9RHOB</name>
<evidence type="ECO:0000313" key="4">
    <source>
        <dbReference type="EMBL" id="SDX88310.1"/>
    </source>
</evidence>
<dbReference type="STRING" id="356660.SAMN05444336_11241"/>
<dbReference type="AlphaFoldDB" id="A0A1H3FBL5"/>
<dbReference type="Pfam" id="PF00440">
    <property type="entry name" value="TetR_N"/>
    <property type="match status" value="1"/>
</dbReference>
<dbReference type="GO" id="GO:0003677">
    <property type="term" value="F:DNA binding"/>
    <property type="evidence" value="ECO:0007669"/>
    <property type="project" value="UniProtKB-UniRule"/>
</dbReference>
<dbReference type="SUPFAM" id="SSF46689">
    <property type="entry name" value="Homeodomain-like"/>
    <property type="match status" value="1"/>
</dbReference>
<evidence type="ECO:0000256" key="1">
    <source>
        <dbReference type="ARBA" id="ARBA00023125"/>
    </source>
</evidence>